<evidence type="ECO:0000259" key="8">
    <source>
        <dbReference type="Pfam" id="PF00136"/>
    </source>
</evidence>
<dbReference type="GO" id="GO:0003677">
    <property type="term" value="F:DNA binding"/>
    <property type="evidence" value="ECO:0007669"/>
    <property type="project" value="UniProtKB-KW"/>
</dbReference>
<dbReference type="AlphaFoldDB" id="A0A8J7YPK0"/>
<dbReference type="EMBL" id="JAHEAC010000073">
    <property type="protein sequence ID" value="MBX8644553.1"/>
    <property type="molecule type" value="Genomic_DNA"/>
</dbReference>
<protein>
    <recommendedName>
        <fullName evidence="2">DNA-directed DNA polymerase</fullName>
        <ecNumber evidence="2">2.7.7.7</ecNumber>
    </recommendedName>
</protein>
<dbReference type="InterPro" id="IPR023211">
    <property type="entry name" value="DNA_pol_palm_dom_sf"/>
</dbReference>
<name>A0A8J7YPK0_9ARCH</name>
<gene>
    <name evidence="9" type="ORF">KIY12_07530</name>
</gene>
<dbReference type="EC" id="2.7.7.7" evidence="2"/>
<evidence type="ECO:0000256" key="7">
    <source>
        <dbReference type="ARBA" id="ARBA00049244"/>
    </source>
</evidence>
<dbReference type="GO" id="GO:0003887">
    <property type="term" value="F:DNA-directed DNA polymerase activity"/>
    <property type="evidence" value="ECO:0007669"/>
    <property type="project" value="UniProtKB-KW"/>
</dbReference>
<keyword evidence="5 9" id="KW-0239">DNA-directed DNA polymerase</keyword>
<dbReference type="PANTHER" id="PTHR10322:SF23">
    <property type="entry name" value="DNA POLYMERASE DELTA CATALYTIC SUBUNIT"/>
    <property type="match status" value="1"/>
</dbReference>
<dbReference type="Proteomes" id="UP000750197">
    <property type="component" value="Unassembled WGS sequence"/>
</dbReference>
<comment type="caution">
    <text evidence="9">The sequence shown here is derived from an EMBL/GenBank/DDBJ whole genome shotgun (WGS) entry which is preliminary data.</text>
</comment>
<accession>A0A8J7YPK0</accession>
<dbReference type="InterPro" id="IPR006172">
    <property type="entry name" value="DNA-dir_DNA_pol_B"/>
</dbReference>
<dbReference type="InterPro" id="IPR042087">
    <property type="entry name" value="DNA_pol_B_thumb"/>
</dbReference>
<dbReference type="Gene3D" id="1.10.287.690">
    <property type="entry name" value="Helix hairpin bin"/>
    <property type="match status" value="1"/>
</dbReference>
<keyword evidence="6" id="KW-0238">DNA-binding</keyword>
<feature type="domain" description="DNA-directed DNA polymerase family B multifunctional" evidence="8">
    <location>
        <begin position="14"/>
        <end position="375"/>
    </location>
</feature>
<dbReference type="Pfam" id="PF00136">
    <property type="entry name" value="DNA_pol_B"/>
    <property type="match status" value="1"/>
</dbReference>
<dbReference type="CDD" id="cd00145">
    <property type="entry name" value="POLBc"/>
    <property type="match status" value="1"/>
</dbReference>
<keyword evidence="4" id="KW-0548">Nucleotidyltransferase</keyword>
<dbReference type="PRINTS" id="PR00106">
    <property type="entry name" value="DNAPOLB"/>
</dbReference>
<dbReference type="InterPro" id="IPR050240">
    <property type="entry name" value="DNA_pol_type-B"/>
</dbReference>
<reference evidence="9" key="1">
    <citation type="submission" date="2021-05" db="EMBL/GenBank/DDBJ databases">
        <title>Genomic insights into ecological role and evolution of a novel Thermoplasmata order Candidatus Sysuiplasmatales.</title>
        <authorList>
            <person name="Yuan Y."/>
        </authorList>
    </citation>
    <scope>NUCLEOTIDE SEQUENCE</scope>
    <source>
        <strain evidence="9">TUT19-bin139</strain>
    </source>
</reference>
<proteinExistence type="inferred from homology"/>
<dbReference type="SUPFAM" id="SSF56672">
    <property type="entry name" value="DNA/RNA polymerases"/>
    <property type="match status" value="1"/>
</dbReference>
<keyword evidence="3" id="KW-0808">Transferase</keyword>
<evidence type="ECO:0000313" key="10">
    <source>
        <dbReference type="Proteomes" id="UP000750197"/>
    </source>
</evidence>
<dbReference type="InterPro" id="IPR043502">
    <property type="entry name" value="DNA/RNA_pol_sf"/>
</dbReference>
<dbReference type="InterPro" id="IPR006134">
    <property type="entry name" value="DNA-dir_DNA_pol_B_multi_dom"/>
</dbReference>
<evidence type="ECO:0000313" key="9">
    <source>
        <dbReference type="EMBL" id="MBX8644553.1"/>
    </source>
</evidence>
<comment type="similarity">
    <text evidence="1">Belongs to the DNA polymerase type-B family.</text>
</comment>
<sequence length="418" mass="46932">GIATPMTSRYLDSEEDRIEGGYVHSIAPGLYHWVGVLDFKSMYPSLIIAKNICFTTLSSRGDIVSPTGVRFLSPSVRKGVIPSLLSSLMEQRDSIKARMKQSSDPAEVEYLDGLQQAVKILMNSFYGVLASSFYRFTNISIGGSITAFARETTKGVIEQLEKDGISVIYSDTDSVFFKSPVENLEGTIEFGQRISERFSRQGATLEFEEVIEPLFSHGKKKRYVGRQIWPEEGLIVRGYEIRRTDSFDYQSESLSAVFEEILKGNTSDAVKLSKKLVTDVLNGLVPKEKLVISRTCRPFSEYKDENTQVPVQAAKKLMAMGEEFIPGMKVSWIVVNSRKTPQHVEPYIVGREFEFTPDYAYYASRVAQTLSRVTEVFGMDEESLLSGSRQSTLFDEVKVEKAISGKRTASGVRLEDFF</sequence>
<comment type="catalytic activity">
    <reaction evidence="7">
        <text>DNA(n) + a 2'-deoxyribonucleoside 5'-triphosphate = DNA(n+1) + diphosphate</text>
        <dbReference type="Rhea" id="RHEA:22508"/>
        <dbReference type="Rhea" id="RHEA-COMP:17339"/>
        <dbReference type="Rhea" id="RHEA-COMP:17340"/>
        <dbReference type="ChEBI" id="CHEBI:33019"/>
        <dbReference type="ChEBI" id="CHEBI:61560"/>
        <dbReference type="ChEBI" id="CHEBI:173112"/>
        <dbReference type="EC" id="2.7.7.7"/>
    </reaction>
</comment>
<evidence type="ECO:0000256" key="4">
    <source>
        <dbReference type="ARBA" id="ARBA00022695"/>
    </source>
</evidence>
<dbReference type="GO" id="GO:0006261">
    <property type="term" value="P:DNA-templated DNA replication"/>
    <property type="evidence" value="ECO:0007669"/>
    <property type="project" value="TreeGrafter"/>
</dbReference>
<organism evidence="9 10">
    <name type="scientific">Candidatus Sysuiplasma superficiale</name>
    <dbReference type="NCBI Taxonomy" id="2823368"/>
    <lineage>
        <taxon>Archaea</taxon>
        <taxon>Methanobacteriati</taxon>
        <taxon>Thermoplasmatota</taxon>
        <taxon>Thermoplasmata</taxon>
        <taxon>Candidatus Sysuiplasmatales</taxon>
        <taxon>Candidatus Sysuiplasmataceae</taxon>
        <taxon>Candidatus Sysuiplasma</taxon>
    </lineage>
</organism>
<evidence type="ECO:0000256" key="1">
    <source>
        <dbReference type="ARBA" id="ARBA00005755"/>
    </source>
</evidence>
<evidence type="ECO:0000256" key="6">
    <source>
        <dbReference type="ARBA" id="ARBA00023125"/>
    </source>
</evidence>
<dbReference type="PANTHER" id="PTHR10322">
    <property type="entry name" value="DNA POLYMERASE CATALYTIC SUBUNIT"/>
    <property type="match status" value="1"/>
</dbReference>
<evidence type="ECO:0000256" key="2">
    <source>
        <dbReference type="ARBA" id="ARBA00012417"/>
    </source>
</evidence>
<evidence type="ECO:0000256" key="5">
    <source>
        <dbReference type="ARBA" id="ARBA00022932"/>
    </source>
</evidence>
<feature type="non-terminal residue" evidence="9">
    <location>
        <position position="1"/>
    </location>
</feature>
<dbReference type="Gene3D" id="1.10.132.60">
    <property type="entry name" value="DNA polymerase family B, C-terminal domain"/>
    <property type="match status" value="1"/>
</dbReference>
<dbReference type="GO" id="GO:0000166">
    <property type="term" value="F:nucleotide binding"/>
    <property type="evidence" value="ECO:0007669"/>
    <property type="project" value="InterPro"/>
</dbReference>
<dbReference type="Gene3D" id="3.90.1600.10">
    <property type="entry name" value="Palm domain of DNA polymerase"/>
    <property type="match status" value="1"/>
</dbReference>
<evidence type="ECO:0000256" key="3">
    <source>
        <dbReference type="ARBA" id="ARBA00022679"/>
    </source>
</evidence>